<evidence type="ECO:0000256" key="5">
    <source>
        <dbReference type="ARBA" id="ARBA00041375"/>
    </source>
</evidence>
<evidence type="ECO:0000313" key="8">
    <source>
        <dbReference type="RefSeq" id="XP_013381293.1"/>
    </source>
</evidence>
<feature type="region of interest" description="Disordered" evidence="6">
    <location>
        <begin position="168"/>
        <end position="188"/>
    </location>
</feature>
<sequence>MAHWMKRAGSILPFWKRTIPPFPVYWKGDPKNRVFLPTFWMKLVKPDREMPPDYLQFIVHKQMSTHDVKNYLEKIYEVPVLRVRTEIRRGIPFTKEMWLKYVRNPGYPIHQRFPRDAEREMSGVINFTDEFKVAYVQVPEEVKFTWPDIFKENKPLMEKALEERKKFSKEQKRLEKSKGSKDLPAWFR</sequence>
<dbReference type="Gene3D" id="3.30.70.330">
    <property type="match status" value="1"/>
</dbReference>
<name>A0A1S3H5L2_LINAN</name>
<dbReference type="InterPro" id="IPR013025">
    <property type="entry name" value="Ribosomal_uL23-like"/>
</dbReference>
<keyword evidence="2 8" id="KW-0689">Ribosomal protein</keyword>
<evidence type="ECO:0000256" key="6">
    <source>
        <dbReference type="SAM" id="MobiDB-lite"/>
    </source>
</evidence>
<evidence type="ECO:0000313" key="7">
    <source>
        <dbReference type="Proteomes" id="UP000085678"/>
    </source>
</evidence>
<dbReference type="RefSeq" id="XP_013381293.1">
    <property type="nucleotide sequence ID" value="XM_013525839.1"/>
</dbReference>
<dbReference type="STRING" id="7574.A0A1S3H5L2"/>
<dbReference type="FunCoup" id="A0A1S3H5L2">
    <property type="interactions" value="181"/>
</dbReference>
<evidence type="ECO:0000256" key="1">
    <source>
        <dbReference type="ARBA" id="ARBA00006700"/>
    </source>
</evidence>
<feature type="compositionally biased region" description="Basic and acidic residues" evidence="6">
    <location>
        <begin position="168"/>
        <end position="181"/>
    </location>
</feature>
<dbReference type="GeneID" id="106152314"/>
<reference evidence="8" key="1">
    <citation type="submission" date="2025-08" db="UniProtKB">
        <authorList>
            <consortium name="RefSeq"/>
        </authorList>
    </citation>
    <scope>IDENTIFICATION</scope>
    <source>
        <tissue evidence="8">Gonads</tissue>
    </source>
</reference>
<dbReference type="OrthoDB" id="275582at2759"/>
<dbReference type="InParanoid" id="A0A1S3H5L2"/>
<dbReference type="PANTHER" id="PTHR12059:SF5">
    <property type="entry name" value="LARGE RIBOSOMAL SUBUNIT PROTEIN UL23M"/>
    <property type="match status" value="1"/>
</dbReference>
<dbReference type="KEGG" id="lak:106152314"/>
<dbReference type="InterPro" id="IPR012678">
    <property type="entry name" value="Ribosomal_uL23/eL15/eS24_sf"/>
</dbReference>
<dbReference type="GO" id="GO:0005762">
    <property type="term" value="C:mitochondrial large ribosomal subunit"/>
    <property type="evidence" value="ECO:0007669"/>
    <property type="project" value="TreeGrafter"/>
</dbReference>
<dbReference type="GO" id="GO:0032543">
    <property type="term" value="P:mitochondrial translation"/>
    <property type="evidence" value="ECO:0007669"/>
    <property type="project" value="TreeGrafter"/>
</dbReference>
<dbReference type="Proteomes" id="UP000085678">
    <property type="component" value="Unplaced"/>
</dbReference>
<dbReference type="PANTHER" id="PTHR12059">
    <property type="entry name" value="RIBOSOMAL PROTEIN L23-RELATED"/>
    <property type="match status" value="1"/>
</dbReference>
<dbReference type="AlphaFoldDB" id="A0A1S3H5L2"/>
<comment type="similarity">
    <text evidence="1">Belongs to the universal ribosomal protein uL23 family.</text>
</comment>
<evidence type="ECO:0000256" key="2">
    <source>
        <dbReference type="ARBA" id="ARBA00022980"/>
    </source>
</evidence>
<dbReference type="InterPro" id="IPR012677">
    <property type="entry name" value="Nucleotide-bd_a/b_plait_sf"/>
</dbReference>
<proteinExistence type="inferred from homology"/>
<keyword evidence="7" id="KW-1185">Reference proteome</keyword>
<accession>A0A1S3H5L2</accession>
<evidence type="ECO:0000256" key="4">
    <source>
        <dbReference type="ARBA" id="ARBA00039977"/>
    </source>
</evidence>
<evidence type="ECO:0000256" key="3">
    <source>
        <dbReference type="ARBA" id="ARBA00023274"/>
    </source>
</evidence>
<protein>
    <recommendedName>
        <fullName evidence="4">Large ribosomal subunit protein uL23m</fullName>
    </recommendedName>
    <alternativeName>
        <fullName evidence="5">39S ribosomal protein L23, mitochondrial</fullName>
    </alternativeName>
</protein>
<gene>
    <name evidence="8" type="primary">LOC106152314</name>
</gene>
<organism evidence="7 8">
    <name type="scientific">Lingula anatina</name>
    <name type="common">Brachiopod</name>
    <name type="synonym">Lingula unguis</name>
    <dbReference type="NCBI Taxonomy" id="7574"/>
    <lineage>
        <taxon>Eukaryota</taxon>
        <taxon>Metazoa</taxon>
        <taxon>Spiralia</taxon>
        <taxon>Lophotrochozoa</taxon>
        <taxon>Brachiopoda</taxon>
        <taxon>Linguliformea</taxon>
        <taxon>Lingulata</taxon>
        <taxon>Lingulida</taxon>
        <taxon>Linguloidea</taxon>
        <taxon>Lingulidae</taxon>
        <taxon>Lingula</taxon>
    </lineage>
</organism>
<dbReference type="GO" id="GO:0003735">
    <property type="term" value="F:structural constituent of ribosome"/>
    <property type="evidence" value="ECO:0007669"/>
    <property type="project" value="InterPro"/>
</dbReference>
<keyword evidence="3" id="KW-0687">Ribonucleoprotein</keyword>
<dbReference type="SUPFAM" id="SSF54189">
    <property type="entry name" value="Ribosomal proteins S24e, L23 and L15e"/>
    <property type="match status" value="1"/>
</dbReference>
<dbReference type="OMA" id="QMGDITW"/>